<evidence type="ECO:0000256" key="1">
    <source>
        <dbReference type="SAM" id="SignalP"/>
    </source>
</evidence>
<reference evidence="2 3" key="1">
    <citation type="journal article" date="2019" name="Genome Biol. Evol.">
        <title>Insights into the evolution of the New World diploid cottons (Gossypium, subgenus Houzingenia) based on genome sequencing.</title>
        <authorList>
            <person name="Grover C.E."/>
            <person name="Arick M.A. 2nd"/>
            <person name="Thrash A."/>
            <person name="Conover J.L."/>
            <person name="Sanders W.S."/>
            <person name="Peterson D.G."/>
            <person name="Frelichowski J.E."/>
            <person name="Scheffler J.A."/>
            <person name="Scheffler B.E."/>
            <person name="Wendel J.F."/>
        </authorList>
    </citation>
    <scope>NUCLEOTIDE SEQUENCE [LARGE SCALE GENOMIC DNA]</scope>
    <source>
        <strain evidence="2">157</strain>
        <tissue evidence="2">Leaf</tissue>
    </source>
</reference>
<dbReference type="EMBL" id="JABEZX010000002">
    <property type="protein sequence ID" value="MBA0551164.1"/>
    <property type="molecule type" value="Genomic_DNA"/>
</dbReference>
<dbReference type="Proteomes" id="UP000593572">
    <property type="component" value="Unassembled WGS sequence"/>
</dbReference>
<gene>
    <name evidence="2" type="ORF">Golob_022060</name>
</gene>
<sequence>MHLHQLFWSLLLVPSASLSGKETLHSNLGLAT</sequence>
<protein>
    <submittedName>
        <fullName evidence="2">Uncharacterized protein</fullName>
    </submittedName>
</protein>
<organism evidence="2 3">
    <name type="scientific">Gossypium lobatum</name>
    <dbReference type="NCBI Taxonomy" id="34289"/>
    <lineage>
        <taxon>Eukaryota</taxon>
        <taxon>Viridiplantae</taxon>
        <taxon>Streptophyta</taxon>
        <taxon>Embryophyta</taxon>
        <taxon>Tracheophyta</taxon>
        <taxon>Spermatophyta</taxon>
        <taxon>Magnoliopsida</taxon>
        <taxon>eudicotyledons</taxon>
        <taxon>Gunneridae</taxon>
        <taxon>Pentapetalae</taxon>
        <taxon>rosids</taxon>
        <taxon>malvids</taxon>
        <taxon>Malvales</taxon>
        <taxon>Malvaceae</taxon>
        <taxon>Malvoideae</taxon>
        <taxon>Gossypium</taxon>
    </lineage>
</organism>
<dbReference type="AlphaFoldDB" id="A0A7J8LFE7"/>
<accession>A0A7J8LFE7</accession>
<comment type="caution">
    <text evidence="2">The sequence shown here is derived from an EMBL/GenBank/DDBJ whole genome shotgun (WGS) entry which is preliminary data.</text>
</comment>
<proteinExistence type="predicted"/>
<evidence type="ECO:0000313" key="3">
    <source>
        <dbReference type="Proteomes" id="UP000593572"/>
    </source>
</evidence>
<evidence type="ECO:0000313" key="2">
    <source>
        <dbReference type="EMBL" id="MBA0551164.1"/>
    </source>
</evidence>
<feature type="signal peptide" evidence="1">
    <location>
        <begin position="1"/>
        <end position="18"/>
    </location>
</feature>
<keyword evidence="1" id="KW-0732">Signal</keyword>
<name>A0A7J8LFE7_9ROSI</name>
<feature type="chain" id="PRO_5029519080" evidence="1">
    <location>
        <begin position="19"/>
        <end position="32"/>
    </location>
</feature>
<keyword evidence="3" id="KW-1185">Reference proteome</keyword>